<accession>A0ABV7EX95</accession>
<dbReference type="RefSeq" id="WP_390323632.1">
    <property type="nucleotide sequence ID" value="NZ_JBHRTP010000012.1"/>
</dbReference>
<protein>
    <recommendedName>
        <fullName evidence="3">Transcriptional regulator</fullName>
    </recommendedName>
</protein>
<dbReference type="Proteomes" id="UP001595530">
    <property type="component" value="Unassembled WGS sequence"/>
</dbReference>
<evidence type="ECO:0008006" key="3">
    <source>
        <dbReference type="Google" id="ProtNLM"/>
    </source>
</evidence>
<proteinExistence type="predicted"/>
<reference evidence="2" key="1">
    <citation type="journal article" date="2019" name="Int. J. Syst. Evol. Microbiol.">
        <title>The Global Catalogue of Microorganisms (GCM) 10K type strain sequencing project: providing services to taxonomists for standard genome sequencing and annotation.</title>
        <authorList>
            <consortium name="The Broad Institute Genomics Platform"/>
            <consortium name="The Broad Institute Genome Sequencing Center for Infectious Disease"/>
            <person name="Wu L."/>
            <person name="Ma J."/>
        </authorList>
    </citation>
    <scope>NUCLEOTIDE SEQUENCE [LARGE SCALE GENOMIC DNA]</scope>
    <source>
        <strain evidence="2">KCTC 42986</strain>
    </source>
</reference>
<organism evidence="1 2">
    <name type="scientific">Undibacterium arcticum</name>
    <dbReference type="NCBI Taxonomy" id="1762892"/>
    <lineage>
        <taxon>Bacteria</taxon>
        <taxon>Pseudomonadati</taxon>
        <taxon>Pseudomonadota</taxon>
        <taxon>Betaproteobacteria</taxon>
        <taxon>Burkholderiales</taxon>
        <taxon>Oxalobacteraceae</taxon>
        <taxon>Undibacterium</taxon>
    </lineage>
</organism>
<name>A0ABV7EX95_9BURK</name>
<keyword evidence="2" id="KW-1185">Reference proteome</keyword>
<gene>
    <name evidence="1" type="ORF">ACFOFO_05300</name>
</gene>
<dbReference type="EMBL" id="JBHRTP010000012">
    <property type="protein sequence ID" value="MFC3107378.1"/>
    <property type="molecule type" value="Genomic_DNA"/>
</dbReference>
<sequence length="153" mass="17088">MAICHAFILSLSMNQHGSIPMSQLELSIKPPMQELDTATVAKQPTLTGSLILCQTLAGLEDKELCGKGGVINETATWSRIKSGANHFPQDHLIKFMDVCGNEAPLIWLADRRGYVLTPKETEWERQSRIEREGRLKAEEENRLLRSLLMGKSA</sequence>
<evidence type="ECO:0000313" key="2">
    <source>
        <dbReference type="Proteomes" id="UP001595530"/>
    </source>
</evidence>
<comment type="caution">
    <text evidence="1">The sequence shown here is derived from an EMBL/GenBank/DDBJ whole genome shotgun (WGS) entry which is preliminary data.</text>
</comment>
<evidence type="ECO:0000313" key="1">
    <source>
        <dbReference type="EMBL" id="MFC3107378.1"/>
    </source>
</evidence>